<dbReference type="Gene3D" id="3.30.420.40">
    <property type="match status" value="2"/>
</dbReference>
<dbReference type="SUPFAM" id="SSF53067">
    <property type="entry name" value="Actin-like ATPase domain"/>
    <property type="match status" value="2"/>
</dbReference>
<keyword evidence="10" id="KW-1185">Reference proteome</keyword>
<organism evidence="9 10">
    <name type="scientific">Conexibacter arvalis</name>
    <dbReference type="NCBI Taxonomy" id="912552"/>
    <lineage>
        <taxon>Bacteria</taxon>
        <taxon>Bacillati</taxon>
        <taxon>Actinomycetota</taxon>
        <taxon>Thermoleophilia</taxon>
        <taxon>Solirubrobacterales</taxon>
        <taxon>Conexibacteraceae</taxon>
        <taxon>Conexibacter</taxon>
    </lineage>
</organism>
<dbReference type="GO" id="GO:0005524">
    <property type="term" value="F:ATP binding"/>
    <property type="evidence" value="ECO:0007669"/>
    <property type="project" value="UniProtKB-KW"/>
</dbReference>
<dbReference type="InterPro" id="IPR050406">
    <property type="entry name" value="FGGY_Carb_Kinase"/>
</dbReference>
<evidence type="ECO:0000256" key="1">
    <source>
        <dbReference type="ARBA" id="ARBA00009156"/>
    </source>
</evidence>
<dbReference type="AlphaFoldDB" id="A0A840IBH5"/>
<dbReference type="InterPro" id="IPR043129">
    <property type="entry name" value="ATPase_NBD"/>
</dbReference>
<reference evidence="9 10" key="1">
    <citation type="submission" date="2020-08" db="EMBL/GenBank/DDBJ databases">
        <title>Genomic Encyclopedia of Archaeal and Bacterial Type Strains, Phase II (KMG-II): from individual species to whole genera.</title>
        <authorList>
            <person name="Goeker M."/>
        </authorList>
    </citation>
    <scope>NUCLEOTIDE SEQUENCE [LARGE SCALE GENOMIC DNA]</scope>
    <source>
        <strain evidence="9 10">DSM 23288</strain>
    </source>
</reference>
<dbReference type="Pfam" id="PF00370">
    <property type="entry name" value="FGGY_N"/>
    <property type="match status" value="1"/>
</dbReference>
<proteinExistence type="inferred from homology"/>
<evidence type="ECO:0000256" key="3">
    <source>
        <dbReference type="ARBA" id="ARBA00022741"/>
    </source>
</evidence>
<dbReference type="GO" id="GO:0008993">
    <property type="term" value="F:rhamnulokinase activity"/>
    <property type="evidence" value="ECO:0007669"/>
    <property type="project" value="UniProtKB-EC"/>
</dbReference>
<evidence type="ECO:0000256" key="6">
    <source>
        <dbReference type="ARBA" id="ARBA00023308"/>
    </source>
</evidence>
<evidence type="ECO:0000256" key="5">
    <source>
        <dbReference type="ARBA" id="ARBA00022840"/>
    </source>
</evidence>
<dbReference type="Pfam" id="PF02782">
    <property type="entry name" value="FGGY_C"/>
    <property type="match status" value="1"/>
</dbReference>
<name>A0A840IBH5_9ACTN</name>
<dbReference type="PIRSF" id="PIRSF000538">
    <property type="entry name" value="GlpK"/>
    <property type="match status" value="1"/>
</dbReference>
<feature type="domain" description="Carbohydrate kinase FGGY C-terminal" evidence="8">
    <location>
        <begin position="258"/>
        <end position="449"/>
    </location>
</feature>
<dbReference type="EC" id="2.7.1.5" evidence="9"/>
<dbReference type="InterPro" id="IPR013449">
    <property type="entry name" value="Rhamnulokinase"/>
</dbReference>
<comment type="caution">
    <text evidence="9">The sequence shown here is derived from an EMBL/GenBank/DDBJ whole genome shotgun (WGS) entry which is preliminary data.</text>
</comment>
<gene>
    <name evidence="9" type="ORF">BDZ31_001575</name>
</gene>
<keyword evidence="3" id="KW-0547">Nucleotide-binding</keyword>
<dbReference type="EMBL" id="JACHNU010000001">
    <property type="protein sequence ID" value="MBB4662002.1"/>
    <property type="molecule type" value="Genomic_DNA"/>
</dbReference>
<keyword evidence="5" id="KW-0067">ATP-binding</keyword>
<dbReference type="RefSeq" id="WP_183340645.1">
    <property type="nucleotide sequence ID" value="NZ_JACHNU010000001.1"/>
</dbReference>
<protein>
    <submittedName>
        <fullName evidence="9">Rhamnulokinase</fullName>
        <ecNumber evidence="9">2.7.1.5</ecNumber>
    </submittedName>
</protein>
<dbReference type="CDD" id="cd07771">
    <property type="entry name" value="ASKHA_NBD_FGGY_RhaB-like"/>
    <property type="match status" value="1"/>
</dbReference>
<dbReference type="InterPro" id="IPR000577">
    <property type="entry name" value="Carb_kinase_FGGY"/>
</dbReference>
<dbReference type="GO" id="GO:0019301">
    <property type="term" value="P:rhamnose catabolic process"/>
    <property type="evidence" value="ECO:0007669"/>
    <property type="project" value="InterPro"/>
</dbReference>
<sequence length="529" mass="56470">MGGRVSRFIAVDLGAESGRVQLGTLAGGRVTLEEIHRFVNGPVRLPSGLHWDVLGIHREVLSGIALAARRADGPIDGIAVDAWGCDYALLDRDGELLGNPFHYRDHRTDGVMERVLEEIPAAEIYDATGIQFMPFNTLFQLAAHRGSAQLDAARALATIPDLLAYWLSGRLAGEKTAASTTQLLDVRTGDWARELAIQAGIPAQVLPPLVDAGTVLAPLREEIAREAGLDPAPDVIAVGGHDTASAVVSVPARGRDFAYLSSGTWSLLGMELDEPVTSEAARGYNLTNEGGVAGTIRLLRNVMGLWLVQECRRQWAREGVDHDYDALHRMAQAAPAGGPLIDPDAPELLHPGDMPARIAELCERSGQPRPADAGATIRCALESLACKYRLVLERIERVAGRRAEVVHVVGGGSRNATLCQLAADVLDRPVHAGPVEATALGNVMTQALAHGRVDSLEEIREIVAASFSSDVYEPSADRAACEELYARFLSVTGLSATGKGREFPVRGAAREPSWNSQCEALAPTQGTNS</sequence>
<comment type="similarity">
    <text evidence="1">Belongs to the FGGY kinase family.</text>
</comment>
<keyword evidence="6" id="KW-0684">Rhamnose metabolism</keyword>
<accession>A0A840IBH5</accession>
<evidence type="ECO:0000313" key="9">
    <source>
        <dbReference type="EMBL" id="MBB4662002.1"/>
    </source>
</evidence>
<evidence type="ECO:0000259" key="7">
    <source>
        <dbReference type="Pfam" id="PF00370"/>
    </source>
</evidence>
<keyword evidence="4 9" id="KW-0418">Kinase</keyword>
<evidence type="ECO:0000256" key="2">
    <source>
        <dbReference type="ARBA" id="ARBA00022679"/>
    </source>
</evidence>
<keyword evidence="2 9" id="KW-0808">Transferase</keyword>
<dbReference type="Proteomes" id="UP000585272">
    <property type="component" value="Unassembled WGS sequence"/>
</dbReference>
<evidence type="ECO:0000256" key="4">
    <source>
        <dbReference type="ARBA" id="ARBA00022777"/>
    </source>
</evidence>
<evidence type="ECO:0000313" key="10">
    <source>
        <dbReference type="Proteomes" id="UP000585272"/>
    </source>
</evidence>
<feature type="domain" description="Carbohydrate kinase FGGY N-terminal" evidence="7">
    <location>
        <begin position="49"/>
        <end position="248"/>
    </location>
</feature>
<dbReference type="InterPro" id="IPR018484">
    <property type="entry name" value="FGGY_N"/>
</dbReference>
<dbReference type="PANTHER" id="PTHR43095">
    <property type="entry name" value="SUGAR KINASE"/>
    <property type="match status" value="1"/>
</dbReference>
<evidence type="ECO:0000259" key="8">
    <source>
        <dbReference type="Pfam" id="PF02782"/>
    </source>
</evidence>
<dbReference type="InterPro" id="IPR018485">
    <property type="entry name" value="FGGY_C"/>
</dbReference>